<sequence>MAPQLSWIGLGNMGRGMCVNLVEKGKLDKPLIIFNRTTKRAEDFSAKLGAGKSEVASSIGDAVKSSDIIFICLGDDKAVNETIDTALKEDVKGKLFVDCSTVHPETSNALAKTIGAKGAEFVAMPVFGAPAMAEAGSLICVLAGPGSSINKVKPYTTGVIGRANIDYSDQEPGQATLLKIIGNTFVINMVESLGEGHTLAERSGLGSENLHKWIETMFPGPYTAYSSRMMAGDYYKRDEPLFGVDLARKDAGHALDLAKKSGGVKLGALEIADKHLVEVKKHLGAKGDLPSIYGAVRKESGLKFENKD</sequence>
<accession>A0A8E2ED75</accession>
<dbReference type="Pfam" id="PF03446">
    <property type="entry name" value="NAD_binding_2"/>
    <property type="match status" value="1"/>
</dbReference>
<dbReference type="SUPFAM" id="SSF51735">
    <property type="entry name" value="NAD(P)-binding Rossmann-fold domains"/>
    <property type="match status" value="1"/>
</dbReference>
<dbReference type="AlphaFoldDB" id="A0A8E2ED75"/>
<dbReference type="InterPro" id="IPR015815">
    <property type="entry name" value="HIBADH-related"/>
</dbReference>
<proteinExistence type="inferred from homology"/>
<gene>
    <name evidence="5" type="ORF">K432DRAFT_380886</name>
</gene>
<organism evidence="5 6">
    <name type="scientific">Lepidopterella palustris CBS 459.81</name>
    <dbReference type="NCBI Taxonomy" id="1314670"/>
    <lineage>
        <taxon>Eukaryota</taxon>
        <taxon>Fungi</taxon>
        <taxon>Dikarya</taxon>
        <taxon>Ascomycota</taxon>
        <taxon>Pezizomycotina</taxon>
        <taxon>Dothideomycetes</taxon>
        <taxon>Pleosporomycetidae</taxon>
        <taxon>Mytilinidiales</taxon>
        <taxon>Argynnaceae</taxon>
        <taxon>Lepidopterella</taxon>
    </lineage>
</organism>
<name>A0A8E2ED75_9PEZI</name>
<dbReference type="OrthoDB" id="435038at2759"/>
<evidence type="ECO:0000313" key="6">
    <source>
        <dbReference type="Proteomes" id="UP000250266"/>
    </source>
</evidence>
<comment type="similarity">
    <text evidence="1">Belongs to the HIBADH-related family. NP60 subfamily.</text>
</comment>
<feature type="active site" evidence="3">
    <location>
        <position position="179"/>
    </location>
</feature>
<reference evidence="5 6" key="1">
    <citation type="journal article" date="2016" name="Nat. Commun.">
        <title>Ectomycorrhizal ecology is imprinted in the genome of the dominant symbiotic fungus Cenococcum geophilum.</title>
        <authorList>
            <consortium name="DOE Joint Genome Institute"/>
            <person name="Peter M."/>
            <person name="Kohler A."/>
            <person name="Ohm R.A."/>
            <person name="Kuo A."/>
            <person name="Krutzmann J."/>
            <person name="Morin E."/>
            <person name="Arend M."/>
            <person name="Barry K.W."/>
            <person name="Binder M."/>
            <person name="Choi C."/>
            <person name="Clum A."/>
            <person name="Copeland A."/>
            <person name="Grisel N."/>
            <person name="Haridas S."/>
            <person name="Kipfer T."/>
            <person name="LaButti K."/>
            <person name="Lindquist E."/>
            <person name="Lipzen A."/>
            <person name="Maire R."/>
            <person name="Meier B."/>
            <person name="Mihaltcheva S."/>
            <person name="Molinier V."/>
            <person name="Murat C."/>
            <person name="Poggeler S."/>
            <person name="Quandt C.A."/>
            <person name="Sperisen C."/>
            <person name="Tritt A."/>
            <person name="Tisserant E."/>
            <person name="Crous P.W."/>
            <person name="Henrissat B."/>
            <person name="Nehls U."/>
            <person name="Egli S."/>
            <person name="Spatafora J.W."/>
            <person name="Grigoriev I.V."/>
            <person name="Martin F.M."/>
        </authorList>
    </citation>
    <scope>NUCLEOTIDE SEQUENCE [LARGE SCALE GENOMIC DNA]</scope>
    <source>
        <strain evidence="5 6">CBS 459.81</strain>
    </source>
</reference>
<evidence type="ECO:0000256" key="1">
    <source>
        <dbReference type="ARBA" id="ARBA00007598"/>
    </source>
</evidence>
<evidence type="ECO:0000256" key="3">
    <source>
        <dbReference type="PIRSR" id="PIRSR000103-1"/>
    </source>
</evidence>
<dbReference type="InterPro" id="IPR036291">
    <property type="entry name" value="NAD(P)-bd_dom_sf"/>
</dbReference>
<keyword evidence="2" id="KW-0560">Oxidoreductase</keyword>
<dbReference type="SUPFAM" id="SSF48179">
    <property type="entry name" value="6-phosphogluconate dehydrogenase C-terminal domain-like"/>
    <property type="match status" value="1"/>
</dbReference>
<dbReference type="Gene3D" id="3.40.50.720">
    <property type="entry name" value="NAD(P)-binding Rossmann-like Domain"/>
    <property type="match status" value="1"/>
</dbReference>
<dbReference type="InterPro" id="IPR013328">
    <property type="entry name" value="6PGD_dom2"/>
</dbReference>
<dbReference type="PIRSF" id="PIRSF000103">
    <property type="entry name" value="HIBADH"/>
    <property type="match status" value="1"/>
</dbReference>
<protein>
    <recommendedName>
        <fullName evidence="4">6-phosphogluconate dehydrogenase NADP-binding domain-containing protein</fullName>
    </recommendedName>
</protein>
<keyword evidence="6" id="KW-1185">Reference proteome</keyword>
<evidence type="ECO:0000256" key="2">
    <source>
        <dbReference type="ARBA" id="ARBA00023002"/>
    </source>
</evidence>
<dbReference type="GO" id="GO:0050661">
    <property type="term" value="F:NADP binding"/>
    <property type="evidence" value="ECO:0007669"/>
    <property type="project" value="InterPro"/>
</dbReference>
<dbReference type="InterPro" id="IPR006115">
    <property type="entry name" value="6PGDH_NADP-bd"/>
</dbReference>
<evidence type="ECO:0000259" key="4">
    <source>
        <dbReference type="Pfam" id="PF03446"/>
    </source>
</evidence>
<dbReference type="Proteomes" id="UP000250266">
    <property type="component" value="Unassembled WGS sequence"/>
</dbReference>
<dbReference type="GO" id="GO:0016491">
    <property type="term" value="F:oxidoreductase activity"/>
    <property type="evidence" value="ECO:0007669"/>
    <property type="project" value="UniProtKB-KW"/>
</dbReference>
<dbReference type="InterPro" id="IPR051265">
    <property type="entry name" value="HIBADH-related_NP60_sf"/>
</dbReference>
<dbReference type="InterPro" id="IPR008927">
    <property type="entry name" value="6-PGluconate_DH-like_C_sf"/>
</dbReference>
<feature type="domain" description="6-phosphogluconate dehydrogenase NADP-binding" evidence="4">
    <location>
        <begin position="5"/>
        <end position="154"/>
    </location>
</feature>
<dbReference type="PANTHER" id="PTHR43580:SF3">
    <property type="entry name" value="6-PHOSPHOGLUCONATE DEHYDROGENASE FAMILY PROTEIN (AFU_ORTHOLOGUE AFUA_2G11600)"/>
    <property type="match status" value="1"/>
</dbReference>
<dbReference type="PANTHER" id="PTHR43580">
    <property type="entry name" value="OXIDOREDUCTASE GLYR1-RELATED"/>
    <property type="match status" value="1"/>
</dbReference>
<evidence type="ECO:0000313" key="5">
    <source>
        <dbReference type="EMBL" id="OCK81886.1"/>
    </source>
</evidence>
<dbReference type="Gene3D" id="1.10.1040.10">
    <property type="entry name" value="N-(1-d-carboxylethyl)-l-norvaline Dehydrogenase, domain 2"/>
    <property type="match status" value="1"/>
</dbReference>
<dbReference type="EMBL" id="KV744905">
    <property type="protein sequence ID" value="OCK81886.1"/>
    <property type="molecule type" value="Genomic_DNA"/>
</dbReference>